<reference evidence="2" key="1">
    <citation type="journal article" date="2024" name="Proc. Natl. Acad. Sci. U.S.A.">
        <title>Extraordinary preservation of gene collinearity over three hundred million years revealed in homosporous lycophytes.</title>
        <authorList>
            <person name="Li C."/>
            <person name="Wickell D."/>
            <person name="Kuo L.Y."/>
            <person name="Chen X."/>
            <person name="Nie B."/>
            <person name="Liao X."/>
            <person name="Peng D."/>
            <person name="Ji J."/>
            <person name="Jenkins J."/>
            <person name="Williams M."/>
            <person name="Shu S."/>
            <person name="Plott C."/>
            <person name="Barry K."/>
            <person name="Rajasekar S."/>
            <person name="Grimwood J."/>
            <person name="Han X."/>
            <person name="Sun S."/>
            <person name="Hou Z."/>
            <person name="He W."/>
            <person name="Dai G."/>
            <person name="Sun C."/>
            <person name="Schmutz J."/>
            <person name="Leebens-Mack J.H."/>
            <person name="Li F.W."/>
            <person name="Wang L."/>
        </authorList>
    </citation>
    <scope>NUCLEOTIDE SEQUENCE [LARGE SCALE GENOMIC DNA]</scope>
    <source>
        <strain evidence="2">cv. PW_Plant_1</strain>
    </source>
</reference>
<dbReference type="Proteomes" id="UP001162992">
    <property type="component" value="Chromosome 15"/>
</dbReference>
<name>A0ACC2BIG9_DIPCM</name>
<proteinExistence type="predicted"/>
<sequence length="267" mass="30622">MEYIDPVALNIDARRILSLAKHQAGIVVRTDPTQLLTVHEYHYIIAQQVVVGEWPTPYDPVASATWYTNPTHPNVRFCDVHVHAPNYLYAHQDLRFYVETVRVTTAAVATKALEKGSADSNTGQTILIYTYGHSITTYAGPVRGLATRTWQSDTTKIEFTELYNEEPDGRVTNYHIHFHCHELKHLHYIEPWPQRFSFDHFLEIEDDVEYLSAYFYPGQRFLPGLDHVDAVSGDACFSESSGVYGESKAVHRLRKRRGCMLEMNLAY</sequence>
<accession>A0ACC2BIG9</accession>
<organism evidence="1 2">
    <name type="scientific">Diphasiastrum complanatum</name>
    <name type="common">Issler's clubmoss</name>
    <name type="synonym">Lycopodium complanatum</name>
    <dbReference type="NCBI Taxonomy" id="34168"/>
    <lineage>
        <taxon>Eukaryota</taxon>
        <taxon>Viridiplantae</taxon>
        <taxon>Streptophyta</taxon>
        <taxon>Embryophyta</taxon>
        <taxon>Tracheophyta</taxon>
        <taxon>Lycopodiopsida</taxon>
        <taxon>Lycopodiales</taxon>
        <taxon>Lycopodiaceae</taxon>
        <taxon>Lycopodioideae</taxon>
        <taxon>Diphasiastrum</taxon>
    </lineage>
</organism>
<dbReference type="EMBL" id="CM055106">
    <property type="protein sequence ID" value="KAJ7529588.1"/>
    <property type="molecule type" value="Genomic_DNA"/>
</dbReference>
<keyword evidence="2" id="KW-1185">Reference proteome</keyword>
<gene>
    <name evidence="1" type="ORF">O6H91_15G057600</name>
</gene>
<protein>
    <submittedName>
        <fullName evidence="1">Uncharacterized protein</fullName>
    </submittedName>
</protein>
<evidence type="ECO:0000313" key="2">
    <source>
        <dbReference type="Proteomes" id="UP001162992"/>
    </source>
</evidence>
<comment type="caution">
    <text evidence="1">The sequence shown here is derived from an EMBL/GenBank/DDBJ whole genome shotgun (WGS) entry which is preliminary data.</text>
</comment>
<evidence type="ECO:0000313" key="1">
    <source>
        <dbReference type="EMBL" id="KAJ7529588.1"/>
    </source>
</evidence>